<feature type="signal peptide" evidence="2">
    <location>
        <begin position="1"/>
        <end position="31"/>
    </location>
</feature>
<feature type="chain" id="PRO_5021193929" evidence="2">
    <location>
        <begin position="32"/>
        <end position="234"/>
    </location>
</feature>
<evidence type="ECO:0000313" key="3">
    <source>
        <dbReference type="EMBL" id="TPX34593.1"/>
    </source>
</evidence>
<keyword evidence="2" id="KW-0732">Signal</keyword>
<evidence type="ECO:0000256" key="1">
    <source>
        <dbReference type="SAM" id="MobiDB-lite"/>
    </source>
</evidence>
<organism evidence="3 4">
    <name type="scientific">Synchytrium endobioticum</name>
    <dbReference type="NCBI Taxonomy" id="286115"/>
    <lineage>
        <taxon>Eukaryota</taxon>
        <taxon>Fungi</taxon>
        <taxon>Fungi incertae sedis</taxon>
        <taxon>Chytridiomycota</taxon>
        <taxon>Chytridiomycota incertae sedis</taxon>
        <taxon>Chytridiomycetes</taxon>
        <taxon>Synchytriales</taxon>
        <taxon>Synchytriaceae</taxon>
        <taxon>Synchytrium</taxon>
    </lineage>
</organism>
<proteinExistence type="predicted"/>
<evidence type="ECO:0000313" key="4">
    <source>
        <dbReference type="Proteomes" id="UP000320475"/>
    </source>
</evidence>
<evidence type="ECO:0000256" key="2">
    <source>
        <dbReference type="SAM" id="SignalP"/>
    </source>
</evidence>
<dbReference type="Proteomes" id="UP000320475">
    <property type="component" value="Unassembled WGS sequence"/>
</dbReference>
<comment type="caution">
    <text evidence="3">The sequence shown here is derived from an EMBL/GenBank/DDBJ whole genome shotgun (WGS) entry which is preliminary data.</text>
</comment>
<dbReference type="AlphaFoldDB" id="A0A507CAP7"/>
<gene>
    <name evidence="3" type="ORF">SeLEV6574_g08279</name>
</gene>
<protein>
    <submittedName>
        <fullName evidence="3">Uncharacterized protein</fullName>
    </submittedName>
</protein>
<accession>A0A507CAP7</accession>
<dbReference type="EMBL" id="QEAM01000819">
    <property type="protein sequence ID" value="TPX34593.1"/>
    <property type="molecule type" value="Genomic_DNA"/>
</dbReference>
<reference evidence="3 4" key="1">
    <citation type="journal article" date="2019" name="Sci. Rep.">
        <title>Comparative genomics of chytrid fungi reveal insights into the obligate biotrophic and pathogenic lifestyle of Synchytrium endobioticum.</title>
        <authorList>
            <person name="van de Vossenberg B.T.L.H."/>
            <person name="Warris S."/>
            <person name="Nguyen H.D.T."/>
            <person name="van Gent-Pelzer M.P.E."/>
            <person name="Joly D.L."/>
            <person name="van de Geest H.C."/>
            <person name="Bonants P.J.M."/>
            <person name="Smith D.S."/>
            <person name="Levesque C.A."/>
            <person name="van der Lee T.A.J."/>
        </authorList>
    </citation>
    <scope>NUCLEOTIDE SEQUENCE [LARGE SCALE GENOMIC DNA]</scope>
    <source>
        <strain evidence="3 4">LEV6574</strain>
    </source>
</reference>
<sequence length="234" mass="25093">MAIHYGNRAKGMKTVSLQILLLSYLVAKVSSLPAGTSVESGDLPSTYVGHYDADMYSVGSARSSTASVEDNEYRRDFARYTHNQDGDLSGTEAMDDDEGACIVNARPTAQRPPALPVNVPDTYDLDADVTYMLADNTAGHIESVIPLAKLVLDEPPVLHSSPLREDTTPMWVDEWVVSLCSGDGDVQDMVDTAGTAPPAARRATLESLPMHRTRNINGGDSIAHSSGSRGSLKQ</sequence>
<feature type="region of interest" description="Disordered" evidence="1">
    <location>
        <begin position="196"/>
        <end position="234"/>
    </location>
</feature>
<name>A0A507CAP7_9FUNG</name>
<feature type="compositionally biased region" description="Polar residues" evidence="1">
    <location>
        <begin position="215"/>
        <end position="234"/>
    </location>
</feature>